<dbReference type="GO" id="GO:0003677">
    <property type="term" value="F:DNA binding"/>
    <property type="evidence" value="ECO:0007669"/>
    <property type="project" value="InterPro"/>
</dbReference>
<protein>
    <recommendedName>
        <fullName evidence="3">IS200/IS605 family transposase</fullName>
    </recommendedName>
</protein>
<dbReference type="Proteomes" id="UP000183982">
    <property type="component" value="Unassembled WGS sequence"/>
</dbReference>
<sequence length="28" mass="3603">MRYSSAAHTRFYHRFHVVWVTKYRYKVL</sequence>
<accession>A0A1M6U271</accession>
<evidence type="ECO:0000313" key="1">
    <source>
        <dbReference type="EMBL" id="SHK63286.1"/>
    </source>
</evidence>
<organism evidence="1 2">
    <name type="scientific">Shimia gijangensis</name>
    <dbReference type="NCBI Taxonomy" id="1470563"/>
    <lineage>
        <taxon>Bacteria</taxon>
        <taxon>Pseudomonadati</taxon>
        <taxon>Pseudomonadota</taxon>
        <taxon>Alphaproteobacteria</taxon>
        <taxon>Rhodobacterales</taxon>
        <taxon>Roseobacteraceae</taxon>
    </lineage>
</organism>
<dbReference type="SUPFAM" id="SSF143422">
    <property type="entry name" value="Transposase IS200-like"/>
    <property type="match status" value="1"/>
</dbReference>
<proteinExistence type="predicted"/>
<evidence type="ECO:0000313" key="2">
    <source>
        <dbReference type="Proteomes" id="UP000183982"/>
    </source>
</evidence>
<gene>
    <name evidence="1" type="ORF">SAMN05444000_1501</name>
</gene>
<name>A0A1M6U271_9RHOB</name>
<evidence type="ECO:0008006" key="3">
    <source>
        <dbReference type="Google" id="ProtNLM"/>
    </source>
</evidence>
<dbReference type="GO" id="GO:0004803">
    <property type="term" value="F:transposase activity"/>
    <property type="evidence" value="ECO:0007669"/>
    <property type="project" value="InterPro"/>
</dbReference>
<feature type="non-terminal residue" evidence="1">
    <location>
        <position position="28"/>
    </location>
</feature>
<keyword evidence="2" id="KW-1185">Reference proteome</keyword>
<dbReference type="EMBL" id="FQZQ01000050">
    <property type="protein sequence ID" value="SHK63286.1"/>
    <property type="molecule type" value="Genomic_DNA"/>
</dbReference>
<dbReference type="InterPro" id="IPR036515">
    <property type="entry name" value="Transposase_17_sf"/>
</dbReference>
<reference evidence="2" key="1">
    <citation type="submission" date="2016-11" db="EMBL/GenBank/DDBJ databases">
        <authorList>
            <person name="Varghese N."/>
            <person name="Submissions S."/>
        </authorList>
    </citation>
    <scope>NUCLEOTIDE SEQUENCE [LARGE SCALE GENOMIC DNA]</scope>
    <source>
        <strain evidence="2">DSM 100564</strain>
    </source>
</reference>
<dbReference type="GO" id="GO:0006313">
    <property type="term" value="P:DNA transposition"/>
    <property type="evidence" value="ECO:0007669"/>
    <property type="project" value="InterPro"/>
</dbReference>
<dbReference type="AlphaFoldDB" id="A0A1M6U271"/>